<protein>
    <recommendedName>
        <fullName evidence="7">Chemotaxis protein</fullName>
    </recommendedName>
</protein>
<comment type="caution">
    <text evidence="5">The sequence shown here is derived from an EMBL/GenBank/DDBJ whole genome shotgun (WGS) entry which is preliminary data.</text>
</comment>
<dbReference type="InterPro" id="IPR000700">
    <property type="entry name" value="PAS-assoc_C"/>
</dbReference>
<dbReference type="InterPro" id="IPR013655">
    <property type="entry name" value="PAS_fold_3"/>
</dbReference>
<dbReference type="Gene3D" id="1.10.287.950">
    <property type="entry name" value="Methyl-accepting chemotaxis protein"/>
    <property type="match status" value="1"/>
</dbReference>
<evidence type="ECO:0000259" key="2">
    <source>
        <dbReference type="PROSITE" id="PS50111"/>
    </source>
</evidence>
<accession>A0A136A3H8</accession>
<dbReference type="NCBIfam" id="TIGR00229">
    <property type="entry name" value="sensory_box"/>
    <property type="match status" value="2"/>
</dbReference>
<evidence type="ECO:0000313" key="6">
    <source>
        <dbReference type="Proteomes" id="UP000070299"/>
    </source>
</evidence>
<feature type="domain" description="Methyl-accepting transducer" evidence="2">
    <location>
        <begin position="274"/>
        <end position="439"/>
    </location>
</feature>
<evidence type="ECO:0000256" key="1">
    <source>
        <dbReference type="PROSITE-ProRule" id="PRU00284"/>
    </source>
</evidence>
<name>A0A136A3H8_9ALTE</name>
<dbReference type="SMART" id="SM00283">
    <property type="entry name" value="MA"/>
    <property type="match status" value="1"/>
</dbReference>
<dbReference type="Pfam" id="PF13426">
    <property type="entry name" value="PAS_9"/>
    <property type="match status" value="1"/>
</dbReference>
<dbReference type="SMART" id="SM00091">
    <property type="entry name" value="PAS"/>
    <property type="match status" value="2"/>
</dbReference>
<evidence type="ECO:0000259" key="4">
    <source>
        <dbReference type="PROSITE" id="PS50113"/>
    </source>
</evidence>
<dbReference type="GO" id="GO:0006935">
    <property type="term" value="P:chemotaxis"/>
    <property type="evidence" value="ECO:0007669"/>
    <property type="project" value="UniProtKB-ARBA"/>
</dbReference>
<dbReference type="Proteomes" id="UP000070299">
    <property type="component" value="Unassembled WGS sequence"/>
</dbReference>
<dbReference type="CDD" id="cd11386">
    <property type="entry name" value="MCP_signal"/>
    <property type="match status" value="1"/>
</dbReference>
<reference evidence="6" key="1">
    <citation type="submission" date="2016-02" db="EMBL/GenBank/DDBJ databases">
        <authorList>
            <person name="Schultz-Johansen M."/>
            <person name="Glaring M.A."/>
            <person name="Bech P.K."/>
            <person name="Stougaard P."/>
        </authorList>
    </citation>
    <scope>NUCLEOTIDE SEQUENCE [LARGE SCALE GENOMIC DNA]</scope>
    <source>
        <strain evidence="6">S66</strain>
    </source>
</reference>
<dbReference type="PROSITE" id="PS50111">
    <property type="entry name" value="CHEMOTAXIS_TRANSDUC_2"/>
    <property type="match status" value="1"/>
</dbReference>
<dbReference type="PANTHER" id="PTHR24422">
    <property type="entry name" value="CHEMOTAXIS PROTEIN METHYLTRANSFERASE"/>
    <property type="match status" value="1"/>
</dbReference>
<dbReference type="InterPro" id="IPR050903">
    <property type="entry name" value="Bact_Chemotaxis_MeTrfase"/>
</dbReference>
<dbReference type="SUPFAM" id="SSF58104">
    <property type="entry name" value="Methyl-accepting chemotaxis protein (MCP) signaling domain"/>
    <property type="match status" value="1"/>
</dbReference>
<organism evidence="5 6">
    <name type="scientific">Paraglaciecola hydrolytica</name>
    <dbReference type="NCBI Taxonomy" id="1799789"/>
    <lineage>
        <taxon>Bacteria</taxon>
        <taxon>Pseudomonadati</taxon>
        <taxon>Pseudomonadota</taxon>
        <taxon>Gammaproteobacteria</taxon>
        <taxon>Alteromonadales</taxon>
        <taxon>Alteromonadaceae</taxon>
        <taxon>Paraglaciecola</taxon>
    </lineage>
</organism>
<dbReference type="STRING" id="1799789.AX660_07030"/>
<dbReference type="Pfam" id="PF00015">
    <property type="entry name" value="MCPsignal"/>
    <property type="match status" value="1"/>
</dbReference>
<evidence type="ECO:0000313" key="5">
    <source>
        <dbReference type="EMBL" id="KXI29783.1"/>
    </source>
</evidence>
<dbReference type="OrthoDB" id="9765776at2"/>
<dbReference type="PANTHER" id="PTHR24422:SF10">
    <property type="entry name" value="CHEMOTAXIS PROTEIN METHYLTRANSFERASE 2"/>
    <property type="match status" value="1"/>
</dbReference>
<sequence length="439" mass="48676">MGFFNNNKQLVAELAQYKAKFDIDEAVLKAMYGAMAVIEFTPTGQVLFANPLFLKTMNFSAEQVVGKHHSMFCKKSYVSSQEYKVFWDDLAKGKGCNGEFQRMSRTGNEVWLAASYIPVIDSTGNVLKVIKIASDVTESIVQMHLLKSESQAVSRSMAVAEFDLSGNLLEANENFQQTLGYTASELKGMNHKSFCKREYTNSHEYKKLWESLNRGTFYSGLVERVNKQGETIWLEATYNPIFDVDGKLLKVKKFASDNTKTFEANRRTSELVYESSKQTEKTSQHGLQIVNETIQSMSQITDSLTAAAARIDSLSKQSDQISNIVNTITAIADQTNLLALNAAIEAARAGEQGRGFAVVADEVRQLAGRTSKSTAEIDEVVKQNNTLATQAVKSMEEIVARSKEGMVLTEKTGSVIQEISTGTQEMVKISKQLFNEAGR</sequence>
<dbReference type="CDD" id="cd00130">
    <property type="entry name" value="PAS"/>
    <property type="match status" value="2"/>
</dbReference>
<dbReference type="PROSITE" id="PS50112">
    <property type="entry name" value="PAS"/>
    <property type="match status" value="1"/>
</dbReference>
<dbReference type="Pfam" id="PF08447">
    <property type="entry name" value="PAS_3"/>
    <property type="match status" value="1"/>
</dbReference>
<feature type="domain" description="PAS" evidence="3">
    <location>
        <begin position="163"/>
        <end position="190"/>
    </location>
</feature>
<evidence type="ECO:0000259" key="3">
    <source>
        <dbReference type="PROSITE" id="PS50112"/>
    </source>
</evidence>
<proteinExistence type="predicted"/>
<gene>
    <name evidence="5" type="ORF">AX660_07030</name>
</gene>
<keyword evidence="1" id="KW-0807">Transducer</keyword>
<evidence type="ECO:0008006" key="7">
    <source>
        <dbReference type="Google" id="ProtNLM"/>
    </source>
</evidence>
<dbReference type="GO" id="GO:0016020">
    <property type="term" value="C:membrane"/>
    <property type="evidence" value="ECO:0007669"/>
    <property type="project" value="InterPro"/>
</dbReference>
<feature type="domain" description="PAC" evidence="4">
    <location>
        <begin position="96"/>
        <end position="148"/>
    </location>
</feature>
<dbReference type="InterPro" id="IPR000014">
    <property type="entry name" value="PAS"/>
</dbReference>
<feature type="domain" description="PAC" evidence="4">
    <location>
        <begin position="218"/>
        <end position="270"/>
    </location>
</feature>
<dbReference type="AlphaFoldDB" id="A0A136A3H8"/>
<dbReference type="SUPFAM" id="SSF55785">
    <property type="entry name" value="PYP-like sensor domain (PAS domain)"/>
    <property type="match status" value="2"/>
</dbReference>
<dbReference type="InterPro" id="IPR035965">
    <property type="entry name" value="PAS-like_dom_sf"/>
</dbReference>
<dbReference type="GO" id="GO:0007165">
    <property type="term" value="P:signal transduction"/>
    <property type="evidence" value="ECO:0007669"/>
    <property type="project" value="UniProtKB-KW"/>
</dbReference>
<dbReference type="Gene3D" id="3.30.450.20">
    <property type="entry name" value="PAS domain"/>
    <property type="match status" value="2"/>
</dbReference>
<dbReference type="SMART" id="SM00086">
    <property type="entry name" value="PAC"/>
    <property type="match status" value="2"/>
</dbReference>
<dbReference type="InterPro" id="IPR004089">
    <property type="entry name" value="MCPsignal_dom"/>
</dbReference>
<keyword evidence="6" id="KW-1185">Reference proteome</keyword>
<dbReference type="PROSITE" id="PS50113">
    <property type="entry name" value="PAC"/>
    <property type="match status" value="2"/>
</dbReference>
<dbReference type="InterPro" id="IPR001610">
    <property type="entry name" value="PAC"/>
</dbReference>
<dbReference type="EMBL" id="LSNE01000003">
    <property type="protein sequence ID" value="KXI29783.1"/>
    <property type="molecule type" value="Genomic_DNA"/>
</dbReference>